<protein>
    <submittedName>
        <fullName evidence="3">HicB family protein</fullName>
    </submittedName>
</protein>
<dbReference type="SUPFAM" id="SSF143100">
    <property type="entry name" value="TTHA1013/TTHA0281-like"/>
    <property type="match status" value="1"/>
</dbReference>
<reference evidence="3 4" key="1">
    <citation type="submission" date="2017-10" db="EMBL/GenBank/DDBJ databases">
        <title>Nyctiphanis sp. nov., isolated from the stomach of the euphausiid Nyctiphanes simplex (Hansen, 1911) in the Gulf of California.</title>
        <authorList>
            <person name="Gomez-Gil B."/>
            <person name="Aguilar-Mendez M."/>
            <person name="Lopez-Cortes A."/>
            <person name="Gomez-Gutierrez J."/>
            <person name="Roque A."/>
            <person name="Lang E."/>
            <person name="Gonzalez-Castillo A."/>
        </authorList>
    </citation>
    <scope>NUCLEOTIDE SEQUENCE [LARGE SCALE GENOMIC DNA]</scope>
    <source>
        <strain evidence="3 4">CAIM 600</strain>
    </source>
</reference>
<dbReference type="EMBL" id="PEIB01000027">
    <property type="protein sequence ID" value="RXJ72017.1"/>
    <property type="molecule type" value="Genomic_DNA"/>
</dbReference>
<organism evidence="3 4">
    <name type="scientific">Veronia nyctiphanis</name>
    <dbReference type="NCBI Taxonomy" id="1278244"/>
    <lineage>
        <taxon>Bacteria</taxon>
        <taxon>Pseudomonadati</taxon>
        <taxon>Pseudomonadota</taxon>
        <taxon>Gammaproteobacteria</taxon>
        <taxon>Vibrionales</taxon>
        <taxon>Vibrionaceae</taxon>
        <taxon>Veronia</taxon>
    </lineage>
</organism>
<name>A0A4Q0YPZ3_9GAMM</name>
<proteinExistence type="predicted"/>
<dbReference type="InterPro" id="IPR051404">
    <property type="entry name" value="TA_system_antitoxin"/>
</dbReference>
<evidence type="ECO:0000313" key="2">
    <source>
        <dbReference type="EMBL" id="RXJ72017.1"/>
    </source>
</evidence>
<dbReference type="OrthoDB" id="9807959at2"/>
<evidence type="ECO:0000259" key="1">
    <source>
        <dbReference type="Pfam" id="PF15919"/>
    </source>
</evidence>
<dbReference type="PANTHER" id="PTHR34504:SF2">
    <property type="entry name" value="UPF0150 PROTEIN SSL0259"/>
    <property type="match status" value="1"/>
</dbReference>
<dbReference type="InterPro" id="IPR035069">
    <property type="entry name" value="TTHA1013/TTHA0281-like"/>
</dbReference>
<feature type="domain" description="HicB-like antitoxin of toxin-antitoxin system" evidence="1">
    <location>
        <begin position="3"/>
        <end position="81"/>
    </location>
</feature>
<dbReference type="EMBL" id="PEIB01000027">
    <property type="protein sequence ID" value="RXJ72064.1"/>
    <property type="molecule type" value="Genomic_DNA"/>
</dbReference>
<dbReference type="PANTHER" id="PTHR34504">
    <property type="entry name" value="ANTITOXIN HICB"/>
    <property type="match status" value="1"/>
</dbReference>
<dbReference type="AlphaFoldDB" id="A0A4Q0YPZ3"/>
<dbReference type="RefSeq" id="WP_129123421.1">
    <property type="nucleotide sequence ID" value="NZ_PEIB01000027.1"/>
</dbReference>
<accession>A0A4Q0YPZ3</accession>
<dbReference type="Pfam" id="PF15919">
    <property type="entry name" value="HicB_lk_antitox"/>
    <property type="match status" value="1"/>
</dbReference>
<comment type="caution">
    <text evidence="3">The sequence shown here is derived from an EMBL/GenBank/DDBJ whole genome shotgun (WGS) entry which is preliminary data.</text>
</comment>
<evidence type="ECO:0000313" key="3">
    <source>
        <dbReference type="EMBL" id="RXJ72064.1"/>
    </source>
</evidence>
<dbReference type="Proteomes" id="UP000290287">
    <property type="component" value="Unassembled WGS sequence"/>
</dbReference>
<keyword evidence="4" id="KW-1185">Reference proteome</keyword>
<sequence>MLYPVAVEEGNDDHAFGVVVPDMPGCFSAGDTLDEALQNVTEAIVLFLEDYSELPAATERSTLKSAPEFEGWTWHMIEVEVDV</sequence>
<evidence type="ECO:0000313" key="4">
    <source>
        <dbReference type="Proteomes" id="UP000290287"/>
    </source>
</evidence>
<dbReference type="InterPro" id="IPR031807">
    <property type="entry name" value="HicB-like"/>
</dbReference>
<gene>
    <name evidence="2" type="ORF">CS022_17950</name>
    <name evidence="3" type="ORF">CS022_18230</name>
</gene>
<dbReference type="Gene3D" id="3.30.160.250">
    <property type="match status" value="1"/>
</dbReference>